<dbReference type="EMBL" id="PGGM01000014">
    <property type="protein sequence ID" value="PSH61157.1"/>
    <property type="molecule type" value="Genomic_DNA"/>
</dbReference>
<sequence length="72" mass="8270">MWLELTRGEDSERVIVNMSNVIRFYRDAEDERTIICAGTGAGDNPNFRVLEPVKYILNAISEEQERLARIGK</sequence>
<dbReference type="AlphaFoldDB" id="A0A2P7B3W4"/>
<dbReference type="Proteomes" id="UP000241764">
    <property type="component" value="Unassembled WGS sequence"/>
</dbReference>
<name>A0A2P7B3W4_9HYPH</name>
<reference evidence="2" key="1">
    <citation type="submission" date="2017-11" db="EMBL/GenBank/DDBJ databases">
        <authorList>
            <person name="Kuznetsova I."/>
            <person name="Sazanova A."/>
            <person name="Chirak E."/>
            <person name="Safronova V."/>
            <person name="Willems A."/>
        </authorList>
    </citation>
    <scope>NUCLEOTIDE SEQUENCE [LARGE SCALE GENOMIC DNA]</scope>
    <source>
        <strain evidence="2">CCBAU 03422</strain>
    </source>
</reference>
<accession>A0A2P7B3W4</accession>
<evidence type="ECO:0000313" key="2">
    <source>
        <dbReference type="Proteomes" id="UP000241764"/>
    </source>
</evidence>
<evidence type="ECO:0000313" key="1">
    <source>
        <dbReference type="EMBL" id="PSH61157.1"/>
    </source>
</evidence>
<comment type="caution">
    <text evidence="1">The sequence shown here is derived from an EMBL/GenBank/DDBJ whole genome shotgun (WGS) entry which is preliminary data.</text>
</comment>
<dbReference type="RefSeq" id="WP_106666679.1">
    <property type="nucleotide sequence ID" value="NZ_PGGM01000014.1"/>
</dbReference>
<protein>
    <submittedName>
        <fullName evidence="1">Uncharacterized protein</fullName>
    </submittedName>
</protein>
<keyword evidence="2" id="KW-1185">Reference proteome</keyword>
<organism evidence="1 2">
    <name type="scientific">Phyllobacterium sophorae</name>
    <dbReference type="NCBI Taxonomy" id="1520277"/>
    <lineage>
        <taxon>Bacteria</taxon>
        <taxon>Pseudomonadati</taxon>
        <taxon>Pseudomonadota</taxon>
        <taxon>Alphaproteobacteria</taxon>
        <taxon>Hyphomicrobiales</taxon>
        <taxon>Phyllobacteriaceae</taxon>
        <taxon>Phyllobacterium</taxon>
    </lineage>
</organism>
<gene>
    <name evidence="1" type="ORF">CU103_24780</name>
</gene>
<proteinExistence type="predicted"/>